<dbReference type="Gene3D" id="3.40.630.40">
    <property type="entry name" value="Zn-dependent exopeptidases"/>
    <property type="match status" value="1"/>
</dbReference>
<comment type="caution">
    <text evidence="1">The sequence shown here is derived from an EMBL/GenBank/DDBJ whole genome shotgun (WGS) entry which is preliminary data.</text>
</comment>
<sequence length="422" mass="49332">MSKKIKQINFQELLERYFSTYITKKRNILIDAIHAAQPTSFEIYKILKKEREKDRKLKRIFLQEIKSFIRCTKRKVALIKKANPRLTFKGAVLSLKKQENDYTKQRILTFINKFDENSGEIAGLAAQLSQSSLLIAKKSRLTVDANRHHKFIKHLNKRQARKRSENINLAIKQVIIQSQIRRTKKTEKSELLTQPFLHISVHSARNHPQNKGDFIIANGLIKRKMPCHPTVARWFCQRVNEKIREHNLKKNGKLFSAGIAIEGERLSGASINVARRFGSKKTKKLGHLYQHIQLEITRSVRVQYPAEIMGKIIGEIVNDFTKIFLSRQKYEKYIKTHKTAIDNYRLAGKIHTKKIKYSQIIPENEIAISWLYRNAFGVKINDIVKINHENFFVRKGFQKNPEVLFLHSSRKVKIPAIIEKYT</sequence>
<evidence type="ECO:0000313" key="2">
    <source>
        <dbReference type="Proteomes" id="UP000315689"/>
    </source>
</evidence>
<dbReference type="Proteomes" id="UP000315689">
    <property type="component" value="Unassembled WGS sequence"/>
</dbReference>
<evidence type="ECO:0000313" key="1">
    <source>
        <dbReference type="EMBL" id="TSC92723.1"/>
    </source>
</evidence>
<dbReference type="AlphaFoldDB" id="A0A554LIL9"/>
<name>A0A554LIL9_9BACT</name>
<dbReference type="EMBL" id="VMGK01000015">
    <property type="protein sequence ID" value="TSC92723.1"/>
    <property type="molecule type" value="Genomic_DNA"/>
</dbReference>
<proteinExistence type="predicted"/>
<organism evidence="1 2">
    <name type="scientific">Candidatus Berkelbacteria bacterium Licking1014_7</name>
    <dbReference type="NCBI Taxonomy" id="2017147"/>
    <lineage>
        <taxon>Bacteria</taxon>
        <taxon>Candidatus Berkelbacteria</taxon>
    </lineage>
</organism>
<gene>
    <name evidence="1" type="ORF">CEN89_509</name>
</gene>
<reference evidence="1 2" key="1">
    <citation type="submission" date="2017-07" db="EMBL/GenBank/DDBJ databases">
        <title>Mechanisms for carbon and nitrogen cycling indicate functional differentiation within the Candidate Phyla Radiation.</title>
        <authorList>
            <person name="Danczak R.E."/>
            <person name="Johnston M.D."/>
            <person name="Kenah C."/>
            <person name="Slattery M."/>
            <person name="Wrighton K.C."/>
            <person name="Wilkins M.J."/>
        </authorList>
    </citation>
    <scope>NUCLEOTIDE SEQUENCE [LARGE SCALE GENOMIC DNA]</scope>
    <source>
        <strain evidence="1">Licking1014_7</strain>
    </source>
</reference>
<protein>
    <submittedName>
        <fullName evidence="1">Uncharacterized protein</fullName>
    </submittedName>
</protein>
<accession>A0A554LIL9</accession>